<reference evidence="11" key="1">
    <citation type="journal article" date="2019" name="Int. J. Syst. Evol. Microbiol.">
        <title>The Global Catalogue of Microorganisms (GCM) 10K type strain sequencing project: providing services to taxonomists for standard genome sequencing and annotation.</title>
        <authorList>
            <consortium name="The Broad Institute Genomics Platform"/>
            <consortium name="The Broad Institute Genome Sequencing Center for Infectious Disease"/>
            <person name="Wu L."/>
            <person name="Ma J."/>
        </authorList>
    </citation>
    <scope>NUCLEOTIDE SEQUENCE [LARGE SCALE GENOMIC DNA]</scope>
    <source>
        <strain evidence="11">CCM 2050</strain>
    </source>
</reference>
<feature type="region of interest" description="Disordered" evidence="7">
    <location>
        <begin position="79"/>
        <end position="98"/>
    </location>
</feature>
<evidence type="ECO:0000313" key="11">
    <source>
        <dbReference type="Proteomes" id="UP001596264"/>
    </source>
</evidence>
<dbReference type="EC" id="2.1.1.72" evidence="2"/>
<dbReference type="InterPro" id="IPR029063">
    <property type="entry name" value="SAM-dependent_MTases_sf"/>
</dbReference>
<evidence type="ECO:0000256" key="3">
    <source>
        <dbReference type="ARBA" id="ARBA00022603"/>
    </source>
</evidence>
<evidence type="ECO:0000256" key="2">
    <source>
        <dbReference type="ARBA" id="ARBA00011900"/>
    </source>
</evidence>
<dbReference type="Proteomes" id="UP001596264">
    <property type="component" value="Unassembled WGS sequence"/>
</dbReference>
<sequence>MTNLPTETLFDETETANSKQIAILKKHFPQCFDKDGHFQPEKMMEVVKANEVDMVKESYSLNWLGKAYARLLTNLPPQKLLKPDTTHNESPENSDSGNILIKGDNLEVLKHLVNGYREKIKMIYIDPPYNTGSDGFVYKDNFKFTVSDLSRLAGIDKVEAQRVLSFNAKGSNSHSAWLTFMYPRLYIARELMRDDGVIFISIDENELSQLKILCDEIFGEVNFIECICWNKRIPKNDKGIGNIHEYILLYAKNSSLKHEFLMPKEGLDDIQELLKKLERDKKPISESENEIKRFYKKNDYDRGITLYNSMDEDYQLWGKINMSWPNQDTFGPDYVIPHPKTGNPVKMPDRGWRWKLDTFNKAAKRINNEYTDVKELHDGSFMCGRIWFAADENTQPSSITYLEEVKQFLLRSVLSTKSDGGVELEKLFKGKSYFSRPKSTSLIKTLIASVQNSQNAIVLDFFAGSGTTAHAVMDLNIDDNCNRKFICMQLPEPTDSTKAAHKAGYKNIFDITKARITKVAERIAKENSDYQGDLGFKVFETIDDFRPKIDDDFEVANESLFDDMVLSDEQYQALLTTWMIYDNNELTADITSIDLQGYNAELVNKNLYLIASDFGTQNLKCLLDKLDEDKDFTPDRVIVNGYNFDTAIQMELNEAIKSYQNKKKITINIIVRY</sequence>
<feature type="compositionally biased region" description="Basic and acidic residues" evidence="7">
    <location>
        <begin position="81"/>
        <end position="90"/>
    </location>
</feature>
<evidence type="ECO:0000256" key="7">
    <source>
        <dbReference type="SAM" id="MobiDB-lite"/>
    </source>
</evidence>
<dbReference type="Pfam" id="PF18273">
    <property type="entry name" value="T3RM_EcoP15I_C"/>
    <property type="match status" value="1"/>
</dbReference>
<evidence type="ECO:0000313" key="10">
    <source>
        <dbReference type="EMBL" id="MFC6382216.1"/>
    </source>
</evidence>
<proteinExistence type="inferred from homology"/>
<dbReference type="SUPFAM" id="SSF53335">
    <property type="entry name" value="S-adenosyl-L-methionine-dependent methyltransferases"/>
    <property type="match status" value="1"/>
</dbReference>
<evidence type="ECO:0000256" key="1">
    <source>
        <dbReference type="ARBA" id="ARBA00006594"/>
    </source>
</evidence>
<protein>
    <recommendedName>
        <fullName evidence="2">site-specific DNA-methyltransferase (adenine-specific)</fullName>
        <ecNumber evidence="2">2.1.1.72</ecNumber>
    </recommendedName>
</protein>
<feature type="domain" description="DNA methylase N-4/N-6" evidence="8">
    <location>
        <begin position="120"/>
        <end position="477"/>
    </location>
</feature>
<dbReference type="Gene3D" id="3.40.50.150">
    <property type="entry name" value="Vaccinia Virus protein VP39"/>
    <property type="match status" value="1"/>
</dbReference>
<dbReference type="InterPro" id="IPR041405">
    <property type="entry name" value="T3RM_EcoP15I_C"/>
</dbReference>
<organism evidence="10 11">
    <name type="scientific">Psychrobacter glacincola</name>
    <dbReference type="NCBI Taxonomy" id="56810"/>
    <lineage>
        <taxon>Bacteria</taxon>
        <taxon>Pseudomonadati</taxon>
        <taxon>Pseudomonadota</taxon>
        <taxon>Gammaproteobacteria</taxon>
        <taxon>Moraxellales</taxon>
        <taxon>Moraxellaceae</taxon>
        <taxon>Psychrobacter</taxon>
    </lineage>
</organism>
<dbReference type="PROSITE" id="PS00092">
    <property type="entry name" value="N6_MTASE"/>
    <property type="match status" value="1"/>
</dbReference>
<evidence type="ECO:0000259" key="9">
    <source>
        <dbReference type="Pfam" id="PF18273"/>
    </source>
</evidence>
<evidence type="ECO:0000256" key="5">
    <source>
        <dbReference type="ARBA" id="ARBA00022691"/>
    </source>
</evidence>
<dbReference type="PIRSF" id="PIRSF015855">
    <property type="entry name" value="TypeIII_Mtase_mKpnI"/>
    <property type="match status" value="1"/>
</dbReference>
<dbReference type="RefSeq" id="WP_201564613.1">
    <property type="nucleotide sequence ID" value="NZ_CAJGZK010000030.1"/>
</dbReference>
<dbReference type="InterPro" id="IPR002052">
    <property type="entry name" value="DNA_methylase_N6_adenine_CS"/>
</dbReference>
<comment type="similarity">
    <text evidence="1">Belongs to the N(4)/N(6)-methyltransferase family.</text>
</comment>
<keyword evidence="3" id="KW-0489">Methyltransferase</keyword>
<keyword evidence="4" id="KW-0808">Transferase</keyword>
<keyword evidence="11" id="KW-1185">Reference proteome</keyword>
<accession>A0ABW1WBT3</accession>
<comment type="caution">
    <text evidence="10">The sequence shown here is derived from an EMBL/GenBank/DDBJ whole genome shotgun (WGS) entry which is preliminary data.</text>
</comment>
<dbReference type="InterPro" id="IPR002295">
    <property type="entry name" value="N4/N6-MTase_EcoPI_Mod-like"/>
</dbReference>
<comment type="catalytic activity">
    <reaction evidence="6">
        <text>a 2'-deoxyadenosine in DNA + S-adenosyl-L-methionine = an N(6)-methyl-2'-deoxyadenosine in DNA + S-adenosyl-L-homocysteine + H(+)</text>
        <dbReference type="Rhea" id="RHEA:15197"/>
        <dbReference type="Rhea" id="RHEA-COMP:12418"/>
        <dbReference type="Rhea" id="RHEA-COMP:12419"/>
        <dbReference type="ChEBI" id="CHEBI:15378"/>
        <dbReference type="ChEBI" id="CHEBI:57856"/>
        <dbReference type="ChEBI" id="CHEBI:59789"/>
        <dbReference type="ChEBI" id="CHEBI:90615"/>
        <dbReference type="ChEBI" id="CHEBI:90616"/>
        <dbReference type="EC" id="2.1.1.72"/>
    </reaction>
</comment>
<dbReference type="Pfam" id="PF01555">
    <property type="entry name" value="N6_N4_Mtase"/>
    <property type="match status" value="1"/>
</dbReference>
<dbReference type="PRINTS" id="PR00506">
    <property type="entry name" value="D21N6MTFRASE"/>
</dbReference>
<dbReference type="InterPro" id="IPR002941">
    <property type="entry name" value="DNA_methylase_N4/N6"/>
</dbReference>
<name>A0ABW1WBT3_9GAMM</name>
<evidence type="ECO:0000256" key="4">
    <source>
        <dbReference type="ARBA" id="ARBA00022679"/>
    </source>
</evidence>
<evidence type="ECO:0000259" key="8">
    <source>
        <dbReference type="Pfam" id="PF01555"/>
    </source>
</evidence>
<evidence type="ECO:0000256" key="6">
    <source>
        <dbReference type="ARBA" id="ARBA00047942"/>
    </source>
</evidence>
<dbReference type="EMBL" id="JBHSTZ010000059">
    <property type="protein sequence ID" value="MFC6382216.1"/>
    <property type="molecule type" value="Genomic_DNA"/>
</dbReference>
<gene>
    <name evidence="10" type="ORF">ACFP58_12270</name>
</gene>
<feature type="domain" description="Type III R-M EcoP15I C-terminal" evidence="9">
    <location>
        <begin position="570"/>
        <end position="665"/>
    </location>
</feature>
<keyword evidence="5" id="KW-0949">S-adenosyl-L-methionine</keyword>